<gene>
    <name evidence="3" type="ORF">GP486_004936</name>
</gene>
<dbReference type="EMBL" id="JAGHQM010000855">
    <property type="protein sequence ID" value="KAH0558407.1"/>
    <property type="molecule type" value="Genomic_DNA"/>
</dbReference>
<evidence type="ECO:0000313" key="3">
    <source>
        <dbReference type="EMBL" id="KAH0558407.1"/>
    </source>
</evidence>
<evidence type="ECO:0000259" key="2">
    <source>
        <dbReference type="Pfam" id="PF25545"/>
    </source>
</evidence>
<dbReference type="AlphaFoldDB" id="A0A9P8RN68"/>
<accession>A0A9P8RN68</accession>
<comment type="caution">
    <text evidence="3">The sequence shown here is derived from an EMBL/GenBank/DDBJ whole genome shotgun (WGS) entry which is preliminary data.</text>
</comment>
<feature type="region of interest" description="Disordered" evidence="1">
    <location>
        <begin position="329"/>
        <end position="352"/>
    </location>
</feature>
<organism evidence="3 4">
    <name type="scientific">Trichoglossum hirsutum</name>
    <dbReference type="NCBI Taxonomy" id="265104"/>
    <lineage>
        <taxon>Eukaryota</taxon>
        <taxon>Fungi</taxon>
        <taxon>Dikarya</taxon>
        <taxon>Ascomycota</taxon>
        <taxon>Pezizomycotina</taxon>
        <taxon>Geoglossomycetes</taxon>
        <taxon>Geoglossales</taxon>
        <taxon>Geoglossaceae</taxon>
        <taxon>Trichoglossum</taxon>
    </lineage>
</organism>
<dbReference type="InterPro" id="IPR057684">
    <property type="entry name" value="DUF7924"/>
</dbReference>
<proteinExistence type="predicted"/>
<dbReference type="Proteomes" id="UP000750711">
    <property type="component" value="Unassembled WGS sequence"/>
</dbReference>
<feature type="domain" description="DUF7924" evidence="2">
    <location>
        <begin position="85"/>
        <end position="322"/>
    </location>
</feature>
<protein>
    <recommendedName>
        <fullName evidence="2">DUF7924 domain-containing protein</fullName>
    </recommendedName>
</protein>
<name>A0A9P8RN68_9PEZI</name>
<sequence length="352" mass="39178">MNGDEETPPVMSCPSQSATASASITDTPSGQSESQGLDASELMEQYHLSGLPAGNAAFASYEDFKMMVQGIVTGSRLSSMKPESQKKLMKNHESTLMYKLMPILVRDSRTVNTPQGDLVRDWDHDNLDANVSQEFIRGLVPIPEVRQDLFLAKLLEKSPGIENPKPDIACGLTRKAFTEEEMVANGIHGSITGISPGILHPFLIFEWKSAEGVMEEAQRRVRRGGAVLVNARRQLNALAGCLPESNGPDWSSFVFSCALVPDLAHIYVHWCGRENDRLSWYMSKVSGHQLDDESDVKILRRNIGNILDWGVLNRVQEIKSVLRKIYAQQEEEEELESSNVPIASPSRKRRKT</sequence>
<keyword evidence="4" id="KW-1185">Reference proteome</keyword>
<dbReference type="PANTHER" id="PTHR42470:SF1">
    <property type="entry name" value="VAST DOMAIN-CONTAINING PROTEIN"/>
    <property type="match status" value="1"/>
</dbReference>
<evidence type="ECO:0000313" key="4">
    <source>
        <dbReference type="Proteomes" id="UP000750711"/>
    </source>
</evidence>
<feature type="compositionally biased region" description="Polar residues" evidence="1">
    <location>
        <begin position="13"/>
        <end position="37"/>
    </location>
</feature>
<dbReference type="Pfam" id="PF25545">
    <property type="entry name" value="DUF7924"/>
    <property type="match status" value="1"/>
</dbReference>
<dbReference type="PANTHER" id="PTHR42470">
    <property type="entry name" value="VAST DOMAIN-CONTAINING PROTEIN"/>
    <property type="match status" value="1"/>
</dbReference>
<feature type="region of interest" description="Disordered" evidence="1">
    <location>
        <begin position="1"/>
        <end position="37"/>
    </location>
</feature>
<reference evidence="3" key="1">
    <citation type="submission" date="2021-03" db="EMBL/GenBank/DDBJ databases">
        <title>Comparative genomics and phylogenomic investigation of the class Geoglossomycetes provide insights into ecological specialization and systematics.</title>
        <authorList>
            <person name="Melie T."/>
            <person name="Pirro S."/>
            <person name="Miller A.N."/>
            <person name="Quandt A."/>
        </authorList>
    </citation>
    <scope>NUCLEOTIDE SEQUENCE</scope>
    <source>
        <strain evidence="3">CAQ_001_2017</strain>
    </source>
</reference>
<evidence type="ECO:0000256" key="1">
    <source>
        <dbReference type="SAM" id="MobiDB-lite"/>
    </source>
</evidence>